<reference evidence="3 4" key="1">
    <citation type="submission" date="2018-02" db="EMBL/GenBank/DDBJ databases">
        <title>The genomes of Aspergillus section Nigri reveals drivers in fungal speciation.</title>
        <authorList>
            <consortium name="DOE Joint Genome Institute"/>
            <person name="Vesth T.C."/>
            <person name="Nybo J."/>
            <person name="Theobald S."/>
            <person name="Brandl J."/>
            <person name="Frisvad J.C."/>
            <person name="Nielsen K.F."/>
            <person name="Lyhne E.K."/>
            <person name="Kogle M.E."/>
            <person name="Kuo A."/>
            <person name="Riley R."/>
            <person name="Clum A."/>
            <person name="Nolan M."/>
            <person name="Lipzen A."/>
            <person name="Salamov A."/>
            <person name="Henrissat B."/>
            <person name="Wiebenga A."/>
            <person name="De vries R.P."/>
            <person name="Grigoriev I.V."/>
            <person name="Mortensen U.H."/>
            <person name="Andersen M.R."/>
            <person name="Baker S.E."/>
        </authorList>
    </citation>
    <scope>NUCLEOTIDE SEQUENCE [LARGE SCALE GENOMIC DNA]</scope>
    <source>
        <strain evidence="3 4">CBS 707.79</strain>
    </source>
</reference>
<dbReference type="GO" id="GO:0032259">
    <property type="term" value="P:methylation"/>
    <property type="evidence" value="ECO:0007669"/>
    <property type="project" value="UniProtKB-KW"/>
</dbReference>
<protein>
    <submittedName>
        <fullName evidence="3">S-adenosyl-L-methionine-dependent methyltransferase</fullName>
    </submittedName>
</protein>
<dbReference type="VEuPathDB" id="FungiDB:BO71DRAFT_365456"/>
<dbReference type="Proteomes" id="UP000247810">
    <property type="component" value="Unassembled WGS sequence"/>
</dbReference>
<dbReference type="InterPro" id="IPR029063">
    <property type="entry name" value="SAM-dependent_MTases_sf"/>
</dbReference>
<name>A0A319DK01_9EURO</name>
<organism evidence="3 4">
    <name type="scientific">Aspergillus ellipticus CBS 707.79</name>
    <dbReference type="NCBI Taxonomy" id="1448320"/>
    <lineage>
        <taxon>Eukaryota</taxon>
        <taxon>Fungi</taxon>
        <taxon>Dikarya</taxon>
        <taxon>Ascomycota</taxon>
        <taxon>Pezizomycotina</taxon>
        <taxon>Eurotiomycetes</taxon>
        <taxon>Eurotiomycetidae</taxon>
        <taxon>Eurotiales</taxon>
        <taxon>Aspergillaceae</taxon>
        <taxon>Aspergillus</taxon>
        <taxon>Aspergillus subgen. Circumdati</taxon>
    </lineage>
</organism>
<keyword evidence="3" id="KW-0808">Transferase</keyword>
<dbReference type="PANTHER" id="PTHR31009">
    <property type="entry name" value="S-ADENOSYL-L-METHIONINE:CARBOXYL METHYLTRANSFERASE FAMILY PROTEIN"/>
    <property type="match status" value="1"/>
</dbReference>
<proteinExistence type="predicted"/>
<sequence length="362" mass="39808">MAPATLANDVPMQGDGFYSSNSGLQRAAMLEALPLLAAAASASARSRKTSPSTRPFTAIEYGSAHGSNSYHPFSTILSAEPQPPTTTETHLIFNDRPVNDFVTLSQNISAMTFPTLSPQTTLLTSMAPHSFYHQVAPTATIDIGFSLAALHHLDHVTPVPDGEVPPHEVRQATFRAQAHTDLHAFLSHRAHEIVPGGSLVLSFVSDASSGEENYTGPVDACRTALVEMLSEGLLPPAVISAFEVPTYNRTVGDVRRSLGEVSAEWAVEEMFERRVVHPAVKELAERKARGEDASEWYADTVVDWLMAVVSGYFVKAVRHLGLQGREDELLGVWRERTRRAFLEKHEDEEVYCWFLFVRLGRV</sequence>
<gene>
    <name evidence="3" type="ORF">BO71DRAFT_365456</name>
</gene>
<keyword evidence="4" id="KW-1185">Reference proteome</keyword>
<dbReference type="InterPro" id="IPR005299">
    <property type="entry name" value="MeTrfase_7"/>
</dbReference>
<dbReference type="Gene3D" id="3.40.50.150">
    <property type="entry name" value="Vaccinia Virus protein VP39"/>
    <property type="match status" value="1"/>
</dbReference>
<dbReference type="InterPro" id="IPR042086">
    <property type="entry name" value="MeTrfase_capping"/>
</dbReference>
<evidence type="ECO:0000313" key="4">
    <source>
        <dbReference type="Proteomes" id="UP000247810"/>
    </source>
</evidence>
<dbReference type="AlphaFoldDB" id="A0A319DK01"/>
<dbReference type="Gene3D" id="1.10.1200.270">
    <property type="entry name" value="Methyltransferase, alpha-helical capping domain"/>
    <property type="match status" value="1"/>
</dbReference>
<keyword evidence="2" id="KW-0460">Magnesium</keyword>
<keyword evidence="3" id="KW-0489">Methyltransferase</keyword>
<dbReference type="SUPFAM" id="SSF53335">
    <property type="entry name" value="S-adenosyl-L-methionine-dependent methyltransferases"/>
    <property type="match status" value="1"/>
</dbReference>
<evidence type="ECO:0000256" key="2">
    <source>
        <dbReference type="ARBA" id="ARBA00022842"/>
    </source>
</evidence>
<dbReference type="Pfam" id="PF03492">
    <property type="entry name" value="Methyltransf_7"/>
    <property type="match status" value="1"/>
</dbReference>
<accession>A0A319DK01</accession>
<dbReference type="OrthoDB" id="1523883at2759"/>
<evidence type="ECO:0000256" key="1">
    <source>
        <dbReference type="ARBA" id="ARBA00022723"/>
    </source>
</evidence>
<keyword evidence="1" id="KW-0479">Metal-binding</keyword>
<evidence type="ECO:0000313" key="3">
    <source>
        <dbReference type="EMBL" id="PYH88408.1"/>
    </source>
</evidence>
<dbReference type="GO" id="GO:0046872">
    <property type="term" value="F:metal ion binding"/>
    <property type="evidence" value="ECO:0007669"/>
    <property type="project" value="UniProtKB-KW"/>
</dbReference>
<dbReference type="GO" id="GO:0008168">
    <property type="term" value="F:methyltransferase activity"/>
    <property type="evidence" value="ECO:0007669"/>
    <property type="project" value="UniProtKB-KW"/>
</dbReference>
<dbReference type="EMBL" id="KZ826097">
    <property type="protein sequence ID" value="PYH88408.1"/>
    <property type="molecule type" value="Genomic_DNA"/>
</dbReference>